<dbReference type="Proteomes" id="UP000503349">
    <property type="component" value="Chromosome 9"/>
</dbReference>
<evidence type="ECO:0000313" key="2">
    <source>
        <dbReference type="Proteomes" id="UP000503349"/>
    </source>
</evidence>
<gene>
    <name evidence="1" type="ORF">EXN66_Car009744</name>
</gene>
<evidence type="ECO:0000313" key="1">
    <source>
        <dbReference type="EMBL" id="KAF3694068.1"/>
    </source>
</evidence>
<proteinExistence type="predicted"/>
<name>A0A6G1PVR6_CHAAH</name>
<protein>
    <submittedName>
        <fullName evidence="1">Uncharacterized protein</fullName>
    </submittedName>
</protein>
<accession>A0A6G1PVR6</accession>
<dbReference type="EMBL" id="CM015720">
    <property type="protein sequence ID" value="KAF3694068.1"/>
    <property type="molecule type" value="Genomic_DNA"/>
</dbReference>
<reference evidence="2" key="2">
    <citation type="submission" date="2019-02" db="EMBL/GenBank/DDBJ databases">
        <title>Opniocepnalus argus Var Kimnra genome.</title>
        <authorList>
            <person name="Zhou C."/>
            <person name="Xiao S."/>
        </authorList>
    </citation>
    <scope>NUCLEOTIDE SEQUENCE [LARGE SCALE GENOMIC DNA]</scope>
</reference>
<dbReference type="AlphaFoldDB" id="A0A6G1PVR6"/>
<sequence length="49" mass="5452">MRLCCYNPVMSRTFMGVSSDQWKNGAAAVGTHDISSIPAVRSNTFFRQL</sequence>
<organism evidence="1 2">
    <name type="scientific">Channa argus</name>
    <name type="common">Northern snakehead</name>
    <name type="synonym">Ophicephalus argus</name>
    <dbReference type="NCBI Taxonomy" id="215402"/>
    <lineage>
        <taxon>Eukaryota</taxon>
        <taxon>Metazoa</taxon>
        <taxon>Chordata</taxon>
        <taxon>Craniata</taxon>
        <taxon>Vertebrata</taxon>
        <taxon>Euteleostomi</taxon>
        <taxon>Actinopterygii</taxon>
        <taxon>Neopterygii</taxon>
        <taxon>Teleostei</taxon>
        <taxon>Neoteleostei</taxon>
        <taxon>Acanthomorphata</taxon>
        <taxon>Anabantaria</taxon>
        <taxon>Anabantiformes</taxon>
        <taxon>Channoidei</taxon>
        <taxon>Channidae</taxon>
        <taxon>Channa</taxon>
    </lineage>
</organism>
<reference evidence="1 2" key="1">
    <citation type="submission" date="2019-02" db="EMBL/GenBank/DDBJ databases">
        <title>Opniocepnalus argus genome.</title>
        <authorList>
            <person name="Zhou C."/>
            <person name="Xiao S."/>
        </authorList>
    </citation>
    <scope>NUCLEOTIDE SEQUENCE [LARGE SCALE GENOMIC DNA]</scope>
    <source>
        <strain evidence="1">OARG1902GOOAL</strain>
        <tissue evidence="1">Muscle</tissue>
    </source>
</reference>
<keyword evidence="2" id="KW-1185">Reference proteome</keyword>